<evidence type="ECO:0000256" key="5">
    <source>
        <dbReference type="ARBA" id="ARBA00022989"/>
    </source>
</evidence>
<feature type="transmembrane region" description="Helical" evidence="8">
    <location>
        <begin position="74"/>
        <end position="96"/>
    </location>
</feature>
<dbReference type="Gene3D" id="1.20.120.80">
    <property type="entry name" value="Cytochrome c oxidase, subunit III, four-helix bundle"/>
    <property type="match status" value="1"/>
</dbReference>
<evidence type="ECO:0000256" key="7">
    <source>
        <dbReference type="RuleBase" id="RU003376"/>
    </source>
</evidence>
<dbReference type="PROSITE" id="PS50253">
    <property type="entry name" value="COX3"/>
    <property type="match status" value="1"/>
</dbReference>
<evidence type="ECO:0000256" key="1">
    <source>
        <dbReference type="ARBA" id="ARBA00004651"/>
    </source>
</evidence>
<name>A0A8G2CHV5_ACIRU</name>
<feature type="transmembrane region" description="Helical" evidence="8">
    <location>
        <begin position="33"/>
        <end position="54"/>
    </location>
</feature>
<dbReference type="PANTHER" id="PTHR11403:SF2">
    <property type="entry name" value="CYTOCHROME BO(3) UBIQUINOL OXIDASE SUBUNIT 3"/>
    <property type="match status" value="1"/>
</dbReference>
<feature type="domain" description="Heme-copper oxidase subunit III family profile" evidence="9">
    <location>
        <begin position="31"/>
        <end position="209"/>
    </location>
</feature>
<dbReference type="InterPro" id="IPR024791">
    <property type="entry name" value="Cyt_c/ubiquinol_Oxase_su3"/>
</dbReference>
<dbReference type="GO" id="GO:0005886">
    <property type="term" value="C:plasma membrane"/>
    <property type="evidence" value="ECO:0007669"/>
    <property type="project" value="UniProtKB-SubCell"/>
</dbReference>
<dbReference type="GO" id="GO:0004129">
    <property type="term" value="F:cytochrome-c oxidase activity"/>
    <property type="evidence" value="ECO:0007669"/>
    <property type="project" value="InterPro"/>
</dbReference>
<dbReference type="SUPFAM" id="SSF81452">
    <property type="entry name" value="Cytochrome c oxidase subunit III-like"/>
    <property type="match status" value="1"/>
</dbReference>
<feature type="transmembrane region" description="Helical" evidence="8">
    <location>
        <begin position="103"/>
        <end position="121"/>
    </location>
</feature>
<feature type="transmembrane region" description="Helical" evidence="8">
    <location>
        <begin position="188"/>
        <end position="206"/>
    </location>
</feature>
<dbReference type="AlphaFoldDB" id="A0A8G2CHV5"/>
<dbReference type="Pfam" id="PF00510">
    <property type="entry name" value="COX3"/>
    <property type="match status" value="1"/>
</dbReference>
<comment type="caution">
    <text evidence="10">The sequence shown here is derived from an EMBL/GenBank/DDBJ whole genome shotgun (WGS) entry which is preliminary data.</text>
</comment>
<dbReference type="InterPro" id="IPR035973">
    <property type="entry name" value="Cyt_c_oxidase_su3-like_sf"/>
</dbReference>
<dbReference type="EMBL" id="FTNE01000002">
    <property type="protein sequence ID" value="SIQ14650.1"/>
    <property type="molecule type" value="Genomic_DNA"/>
</dbReference>
<dbReference type="GO" id="GO:0019646">
    <property type="term" value="P:aerobic electron transport chain"/>
    <property type="evidence" value="ECO:0007669"/>
    <property type="project" value="InterPro"/>
</dbReference>
<keyword evidence="6 8" id="KW-0472">Membrane</keyword>
<keyword evidence="11" id="KW-1185">Reference proteome</keyword>
<evidence type="ECO:0000259" key="9">
    <source>
        <dbReference type="PROSITE" id="PS50253"/>
    </source>
</evidence>
<dbReference type="OrthoDB" id="9810850at2"/>
<dbReference type="InterPro" id="IPR000298">
    <property type="entry name" value="Cyt_c_oxidase-like_su3"/>
</dbReference>
<evidence type="ECO:0000256" key="6">
    <source>
        <dbReference type="ARBA" id="ARBA00023136"/>
    </source>
</evidence>
<evidence type="ECO:0000313" key="10">
    <source>
        <dbReference type="EMBL" id="SIQ14650.1"/>
    </source>
</evidence>
<reference evidence="10 11" key="1">
    <citation type="submission" date="2017-01" db="EMBL/GenBank/DDBJ databases">
        <authorList>
            <person name="Varghese N."/>
            <person name="Submissions S."/>
        </authorList>
    </citation>
    <scope>NUCLEOTIDE SEQUENCE [LARGE SCALE GENOMIC DNA]</scope>
    <source>
        <strain evidence="10 11">ATCC 35905</strain>
    </source>
</reference>
<proteinExistence type="inferred from homology"/>
<comment type="similarity">
    <text evidence="2 7">Belongs to the cytochrome c oxidase subunit 3 family.</text>
</comment>
<evidence type="ECO:0000256" key="3">
    <source>
        <dbReference type="ARBA" id="ARBA00022475"/>
    </source>
</evidence>
<evidence type="ECO:0000256" key="8">
    <source>
        <dbReference type="SAM" id="Phobius"/>
    </source>
</evidence>
<sequence>MSRTAHRLIGPEEPLWAPHHPEADPVSLHTLGFWLYMMSDALIFAALFAAYAVLDHPYNAAGGPQISDVVHPVAAFIQTVIIFTSVFAYSLAMVGLKAGNRAFVIGGLVAAVLLGAAFLGLELRDFAVLIAEGATPDRSGLLSVFFVLVATHGIHMVFGILWMLVMIVQVAMKGFTTAVVTRLLNLRIFWMFQASIWVCVFVFVYLNGAYR</sequence>
<protein>
    <submittedName>
        <fullName evidence="10">Cytochrome o ubiquinol oxidase subunit 3</fullName>
    </submittedName>
</protein>
<keyword evidence="5 8" id="KW-1133">Transmembrane helix</keyword>
<comment type="subcellular location">
    <subcellularLocation>
        <location evidence="1 7">Cell membrane</location>
        <topology evidence="1 7">Multi-pass membrane protein</topology>
    </subcellularLocation>
</comment>
<evidence type="ECO:0000256" key="4">
    <source>
        <dbReference type="ARBA" id="ARBA00022692"/>
    </source>
</evidence>
<feature type="transmembrane region" description="Helical" evidence="8">
    <location>
        <begin position="141"/>
        <end position="167"/>
    </location>
</feature>
<evidence type="ECO:0000313" key="11">
    <source>
        <dbReference type="Proteomes" id="UP000186308"/>
    </source>
</evidence>
<organism evidence="10 11">
    <name type="scientific">Acidiphilium rubrum</name>
    <dbReference type="NCBI Taxonomy" id="526"/>
    <lineage>
        <taxon>Bacteria</taxon>
        <taxon>Pseudomonadati</taxon>
        <taxon>Pseudomonadota</taxon>
        <taxon>Alphaproteobacteria</taxon>
        <taxon>Acetobacterales</taxon>
        <taxon>Acidocellaceae</taxon>
        <taxon>Acidiphilium</taxon>
    </lineage>
</organism>
<accession>A0A8G2CHV5</accession>
<gene>
    <name evidence="10" type="ORF">SAMN05421828_1028</name>
</gene>
<evidence type="ECO:0000256" key="2">
    <source>
        <dbReference type="ARBA" id="ARBA00010581"/>
    </source>
</evidence>
<keyword evidence="3" id="KW-1003">Cell membrane</keyword>
<keyword evidence="4 7" id="KW-0812">Transmembrane</keyword>
<dbReference type="InterPro" id="IPR013833">
    <property type="entry name" value="Cyt_c_oxidase_su3_a-hlx"/>
</dbReference>
<dbReference type="PANTHER" id="PTHR11403">
    <property type="entry name" value="CYTOCHROME C OXIDASE SUBUNIT III"/>
    <property type="match status" value="1"/>
</dbReference>
<dbReference type="RefSeq" id="WP_029312934.1">
    <property type="nucleotide sequence ID" value="NZ_FTNE01000002.1"/>
</dbReference>
<dbReference type="Proteomes" id="UP000186308">
    <property type="component" value="Unassembled WGS sequence"/>
</dbReference>